<protein>
    <submittedName>
        <fullName evidence="7">Longevity assurance proteins LAG1/LAC1</fullName>
    </submittedName>
</protein>
<accession>A0A8H6YRJ1</accession>
<gene>
    <name evidence="7" type="ORF">MVEN_00464500</name>
</gene>
<organism evidence="7 8">
    <name type="scientific">Mycena venus</name>
    <dbReference type="NCBI Taxonomy" id="2733690"/>
    <lineage>
        <taxon>Eukaryota</taxon>
        <taxon>Fungi</taxon>
        <taxon>Dikarya</taxon>
        <taxon>Basidiomycota</taxon>
        <taxon>Agaricomycotina</taxon>
        <taxon>Agaricomycetes</taxon>
        <taxon>Agaricomycetidae</taxon>
        <taxon>Agaricales</taxon>
        <taxon>Marasmiineae</taxon>
        <taxon>Mycenaceae</taxon>
        <taxon>Mycena</taxon>
    </lineage>
</organism>
<evidence type="ECO:0000256" key="3">
    <source>
        <dbReference type="ARBA" id="ARBA00022989"/>
    </source>
</evidence>
<dbReference type="Proteomes" id="UP000620124">
    <property type="component" value="Unassembled WGS sequence"/>
</dbReference>
<evidence type="ECO:0000313" key="8">
    <source>
        <dbReference type="Proteomes" id="UP000620124"/>
    </source>
</evidence>
<dbReference type="InterPro" id="IPR006634">
    <property type="entry name" value="TLC-dom"/>
</dbReference>
<keyword evidence="2 5" id="KW-0812">Transmembrane</keyword>
<sequence length="91" mass="10449">MYCLQQFLMLISGLEKRGSGHWELVIHHVIAVSVVSWSYLMPVTLLGSAVFVSMNAPVGSFFLWLHSFRWVYVHEFLEMATFFPPSSARAR</sequence>
<comment type="subcellular location">
    <subcellularLocation>
        <location evidence="1">Membrane</location>
        <topology evidence="1">Multi-pass membrane protein</topology>
    </subcellularLocation>
</comment>
<dbReference type="EMBL" id="JACAZI010000003">
    <property type="protein sequence ID" value="KAF7365895.1"/>
    <property type="molecule type" value="Genomic_DNA"/>
</dbReference>
<proteinExistence type="predicted"/>
<comment type="caution">
    <text evidence="7">The sequence shown here is derived from an EMBL/GenBank/DDBJ whole genome shotgun (WGS) entry which is preliminary data.</text>
</comment>
<dbReference type="GO" id="GO:0016020">
    <property type="term" value="C:membrane"/>
    <property type="evidence" value="ECO:0007669"/>
    <property type="project" value="UniProtKB-SubCell"/>
</dbReference>
<evidence type="ECO:0000256" key="1">
    <source>
        <dbReference type="ARBA" id="ARBA00004141"/>
    </source>
</evidence>
<feature type="domain" description="TLC" evidence="6">
    <location>
        <begin position="3"/>
        <end position="56"/>
    </location>
</feature>
<dbReference type="Pfam" id="PF03798">
    <property type="entry name" value="TRAM_LAG1_CLN8"/>
    <property type="match status" value="1"/>
</dbReference>
<keyword evidence="4 5" id="KW-0472">Membrane</keyword>
<evidence type="ECO:0000313" key="7">
    <source>
        <dbReference type="EMBL" id="KAF7365895.1"/>
    </source>
</evidence>
<evidence type="ECO:0000256" key="2">
    <source>
        <dbReference type="ARBA" id="ARBA00022692"/>
    </source>
</evidence>
<evidence type="ECO:0000259" key="6">
    <source>
        <dbReference type="Pfam" id="PF03798"/>
    </source>
</evidence>
<keyword evidence="8" id="KW-1185">Reference proteome</keyword>
<dbReference type="OrthoDB" id="3053196at2759"/>
<keyword evidence="3 5" id="KW-1133">Transmembrane helix</keyword>
<reference evidence="7" key="1">
    <citation type="submission" date="2020-05" db="EMBL/GenBank/DDBJ databases">
        <title>Mycena genomes resolve the evolution of fungal bioluminescence.</title>
        <authorList>
            <person name="Tsai I.J."/>
        </authorList>
    </citation>
    <scope>NUCLEOTIDE SEQUENCE</scope>
    <source>
        <strain evidence="7">CCC161011</strain>
    </source>
</reference>
<name>A0A8H6YRJ1_9AGAR</name>
<dbReference type="AlphaFoldDB" id="A0A8H6YRJ1"/>
<evidence type="ECO:0000256" key="4">
    <source>
        <dbReference type="ARBA" id="ARBA00023136"/>
    </source>
</evidence>
<evidence type="ECO:0000256" key="5">
    <source>
        <dbReference type="SAM" id="Phobius"/>
    </source>
</evidence>
<feature type="transmembrane region" description="Helical" evidence="5">
    <location>
        <begin position="46"/>
        <end position="65"/>
    </location>
</feature>